<sequence>APNLFLKAKALKRVVDVALRQALYNKAIGARATRALWNYSKEKPCFDGNTYIYSSTYHASTL</sequence>
<proteinExistence type="predicted"/>
<organism evidence="1 2">
    <name type="scientific">Diplogelasinospora grovesii</name>
    <dbReference type="NCBI Taxonomy" id="303347"/>
    <lineage>
        <taxon>Eukaryota</taxon>
        <taxon>Fungi</taxon>
        <taxon>Dikarya</taxon>
        <taxon>Ascomycota</taxon>
        <taxon>Pezizomycotina</taxon>
        <taxon>Sordariomycetes</taxon>
        <taxon>Sordariomycetidae</taxon>
        <taxon>Sordariales</taxon>
        <taxon>Diplogelasinosporaceae</taxon>
        <taxon>Diplogelasinospora</taxon>
    </lineage>
</organism>
<protein>
    <submittedName>
        <fullName evidence="1">Uncharacterized protein</fullName>
    </submittedName>
</protein>
<reference evidence="2" key="1">
    <citation type="journal article" date="2023" name="Mol. Phylogenet. Evol.">
        <title>Genome-scale phylogeny and comparative genomics of the fungal order Sordariales.</title>
        <authorList>
            <person name="Hensen N."/>
            <person name="Bonometti L."/>
            <person name="Westerberg I."/>
            <person name="Brannstrom I.O."/>
            <person name="Guillou S."/>
            <person name="Cros-Aarteil S."/>
            <person name="Calhoun S."/>
            <person name="Haridas S."/>
            <person name="Kuo A."/>
            <person name="Mondo S."/>
            <person name="Pangilinan J."/>
            <person name="Riley R."/>
            <person name="LaButti K."/>
            <person name="Andreopoulos B."/>
            <person name="Lipzen A."/>
            <person name="Chen C."/>
            <person name="Yan M."/>
            <person name="Daum C."/>
            <person name="Ng V."/>
            <person name="Clum A."/>
            <person name="Steindorff A."/>
            <person name="Ohm R.A."/>
            <person name="Martin F."/>
            <person name="Silar P."/>
            <person name="Natvig D.O."/>
            <person name="Lalanne C."/>
            <person name="Gautier V."/>
            <person name="Ament-Velasquez S.L."/>
            <person name="Kruys A."/>
            <person name="Hutchinson M.I."/>
            <person name="Powell A.J."/>
            <person name="Barry K."/>
            <person name="Miller A.N."/>
            <person name="Grigoriev I.V."/>
            <person name="Debuchy R."/>
            <person name="Gladieux P."/>
            <person name="Hiltunen Thoren M."/>
            <person name="Johannesson H."/>
        </authorList>
    </citation>
    <scope>NUCLEOTIDE SEQUENCE [LARGE SCALE GENOMIC DNA]</scope>
    <source>
        <strain evidence="2">CBS 340.73</strain>
    </source>
</reference>
<accession>A0AAN6MXV9</accession>
<comment type="caution">
    <text evidence="1">The sequence shown here is derived from an EMBL/GenBank/DDBJ whole genome shotgun (WGS) entry which is preliminary data.</text>
</comment>
<dbReference type="Proteomes" id="UP001303473">
    <property type="component" value="Unassembled WGS sequence"/>
</dbReference>
<dbReference type="AlphaFoldDB" id="A0AAN6MXV9"/>
<evidence type="ECO:0000313" key="1">
    <source>
        <dbReference type="EMBL" id="KAK3935085.1"/>
    </source>
</evidence>
<dbReference type="EMBL" id="MU853942">
    <property type="protein sequence ID" value="KAK3935085.1"/>
    <property type="molecule type" value="Genomic_DNA"/>
</dbReference>
<keyword evidence="2" id="KW-1185">Reference proteome</keyword>
<gene>
    <name evidence="1" type="ORF">QBC46DRAFT_272528</name>
</gene>
<feature type="non-terminal residue" evidence="1">
    <location>
        <position position="1"/>
    </location>
</feature>
<evidence type="ECO:0000313" key="2">
    <source>
        <dbReference type="Proteomes" id="UP001303473"/>
    </source>
</evidence>
<name>A0AAN6MXV9_9PEZI</name>